<sequence>MASRKITIIGAGAVGGVIGARLALAGHTVSLLARGAHLAAIQKDGLMFDDVPHDASHVARVTASDNTSTLAAMVGVQDALIIALKAPAIPAILSSLQPLVGPDTVVIPAINGIPWWYPYGQHTATAGSALTTMPPILAVDPDGLALTRLAGQHIIGAVVHFAANMPAPGRVQLSSYQQVILGEPVGGLSDRLSAWQALFNEAGLLCEQTPDIRLALWTKLLGNLSFNPVTALTGYTLVAAASDPGTVGIITSMMQEGIAVAAACGVQIQMSIPERIAIGRGLGPVRTSMLQDMEAARPLETGALIEAVIELGQQHGVPTPTCSLVLALLQAAVLGRQRTRQE</sequence>
<dbReference type="PANTHER" id="PTHR21708">
    <property type="entry name" value="PROBABLE 2-DEHYDROPANTOATE 2-REDUCTASE"/>
    <property type="match status" value="1"/>
</dbReference>
<dbReference type="PANTHER" id="PTHR21708:SF45">
    <property type="entry name" value="2-DEHYDROPANTOATE 2-REDUCTASE"/>
    <property type="match status" value="1"/>
</dbReference>
<evidence type="ECO:0000256" key="1">
    <source>
        <dbReference type="ARBA" id="ARBA00004994"/>
    </source>
</evidence>
<dbReference type="InterPro" id="IPR008927">
    <property type="entry name" value="6-PGluconate_DH-like_C_sf"/>
</dbReference>
<name>A0A368L6A6_9BURK</name>
<evidence type="ECO:0000256" key="4">
    <source>
        <dbReference type="ARBA" id="ARBA00022655"/>
    </source>
</evidence>
<evidence type="ECO:0000313" key="9">
    <source>
        <dbReference type="EMBL" id="RCS59210.1"/>
    </source>
</evidence>
<evidence type="ECO:0000259" key="7">
    <source>
        <dbReference type="Pfam" id="PF02558"/>
    </source>
</evidence>
<dbReference type="InterPro" id="IPR013752">
    <property type="entry name" value="KPA_reductase"/>
</dbReference>
<evidence type="ECO:0000256" key="3">
    <source>
        <dbReference type="ARBA" id="ARBA00019465"/>
    </source>
</evidence>
<feature type="domain" description="Ketopantoate reductase C-terminal" evidence="8">
    <location>
        <begin position="211"/>
        <end position="331"/>
    </location>
</feature>
<evidence type="ECO:0000313" key="10">
    <source>
        <dbReference type="Proteomes" id="UP000252357"/>
    </source>
</evidence>
<reference evidence="9 10" key="1">
    <citation type="journal article" date="2018" name="Int. J. Syst. Evol. Microbiol.">
        <title>Parvibium lacunae gen. nov., sp. nov., a new member of the family Alcaligenaceae isolated from a freshwater pond.</title>
        <authorList>
            <person name="Chen W.M."/>
            <person name="Xie P.B."/>
            <person name="Hsu M.Y."/>
            <person name="Sheu S.Y."/>
        </authorList>
    </citation>
    <scope>NUCLEOTIDE SEQUENCE [LARGE SCALE GENOMIC DNA]</scope>
    <source>
        <strain evidence="9 10">KMB9</strain>
    </source>
</reference>
<dbReference type="Pfam" id="PF02558">
    <property type="entry name" value="ApbA"/>
    <property type="match status" value="1"/>
</dbReference>
<dbReference type="InterPro" id="IPR013332">
    <property type="entry name" value="KPR_N"/>
</dbReference>
<dbReference type="EC" id="1.1.1.169" evidence="2"/>
<comment type="catalytic activity">
    <reaction evidence="6">
        <text>(R)-pantoate + NADP(+) = 2-dehydropantoate + NADPH + H(+)</text>
        <dbReference type="Rhea" id="RHEA:16233"/>
        <dbReference type="ChEBI" id="CHEBI:11561"/>
        <dbReference type="ChEBI" id="CHEBI:15378"/>
        <dbReference type="ChEBI" id="CHEBI:15980"/>
        <dbReference type="ChEBI" id="CHEBI:57783"/>
        <dbReference type="ChEBI" id="CHEBI:58349"/>
        <dbReference type="EC" id="1.1.1.169"/>
    </reaction>
</comment>
<dbReference type="GO" id="GO:0005737">
    <property type="term" value="C:cytoplasm"/>
    <property type="evidence" value="ECO:0007669"/>
    <property type="project" value="TreeGrafter"/>
</dbReference>
<dbReference type="Pfam" id="PF08546">
    <property type="entry name" value="ApbA_C"/>
    <property type="match status" value="1"/>
</dbReference>
<dbReference type="InterPro" id="IPR036291">
    <property type="entry name" value="NAD(P)-bd_dom_sf"/>
</dbReference>
<dbReference type="EMBL" id="QPGB01000001">
    <property type="protein sequence ID" value="RCS59210.1"/>
    <property type="molecule type" value="Genomic_DNA"/>
</dbReference>
<evidence type="ECO:0000256" key="5">
    <source>
        <dbReference type="ARBA" id="ARBA00032024"/>
    </source>
</evidence>
<keyword evidence="4" id="KW-0566">Pantothenate biosynthesis</keyword>
<dbReference type="GO" id="GO:0015940">
    <property type="term" value="P:pantothenate biosynthetic process"/>
    <property type="evidence" value="ECO:0007669"/>
    <property type="project" value="UniProtKB-UniPathway"/>
</dbReference>
<dbReference type="RefSeq" id="WP_114401360.1">
    <property type="nucleotide sequence ID" value="NZ_QPGB01000001.1"/>
</dbReference>
<dbReference type="OrthoDB" id="9796561at2"/>
<comment type="pathway">
    <text evidence="1">Cofactor biosynthesis; (R)-pantothenate biosynthesis; (R)-pantoate from 3-methyl-2-oxobutanoate: step 2/2.</text>
</comment>
<protein>
    <recommendedName>
        <fullName evidence="3">2-dehydropantoate 2-reductase</fullName>
        <ecNumber evidence="2">1.1.1.169</ecNumber>
    </recommendedName>
    <alternativeName>
        <fullName evidence="5">Ketopantoate reductase</fullName>
    </alternativeName>
</protein>
<dbReference type="Proteomes" id="UP000252357">
    <property type="component" value="Unassembled WGS sequence"/>
</dbReference>
<dbReference type="FunFam" id="1.10.1040.10:FF:000017">
    <property type="entry name" value="2-dehydropantoate 2-reductase"/>
    <property type="match status" value="1"/>
</dbReference>
<evidence type="ECO:0000256" key="2">
    <source>
        <dbReference type="ARBA" id="ARBA00013014"/>
    </source>
</evidence>
<dbReference type="InterPro" id="IPR051402">
    <property type="entry name" value="KPR-Related"/>
</dbReference>
<feature type="domain" description="Ketopantoate reductase N-terminal" evidence="7">
    <location>
        <begin position="6"/>
        <end position="183"/>
    </location>
</feature>
<evidence type="ECO:0000259" key="8">
    <source>
        <dbReference type="Pfam" id="PF08546"/>
    </source>
</evidence>
<accession>A0A368L6A6</accession>
<comment type="caution">
    <text evidence="9">The sequence shown here is derived from an EMBL/GenBank/DDBJ whole genome shotgun (WGS) entry which is preliminary data.</text>
</comment>
<dbReference type="NCBIfam" id="NF005089">
    <property type="entry name" value="PRK06522.1-4"/>
    <property type="match status" value="1"/>
</dbReference>
<dbReference type="SUPFAM" id="SSF48179">
    <property type="entry name" value="6-phosphogluconate dehydrogenase C-terminal domain-like"/>
    <property type="match status" value="1"/>
</dbReference>
<proteinExistence type="predicted"/>
<evidence type="ECO:0000256" key="6">
    <source>
        <dbReference type="ARBA" id="ARBA00048793"/>
    </source>
</evidence>
<dbReference type="InterPro" id="IPR013328">
    <property type="entry name" value="6PGD_dom2"/>
</dbReference>
<dbReference type="AlphaFoldDB" id="A0A368L6A6"/>
<dbReference type="Gene3D" id="3.40.50.720">
    <property type="entry name" value="NAD(P)-binding Rossmann-like Domain"/>
    <property type="match status" value="1"/>
</dbReference>
<dbReference type="GO" id="GO:0008677">
    <property type="term" value="F:2-dehydropantoate 2-reductase activity"/>
    <property type="evidence" value="ECO:0007669"/>
    <property type="project" value="UniProtKB-EC"/>
</dbReference>
<dbReference type="Gene3D" id="1.10.1040.10">
    <property type="entry name" value="N-(1-d-carboxylethyl)-l-norvaline Dehydrogenase, domain 2"/>
    <property type="match status" value="1"/>
</dbReference>
<dbReference type="UniPathway" id="UPA00028">
    <property type="reaction ID" value="UER00004"/>
</dbReference>
<dbReference type="SUPFAM" id="SSF51735">
    <property type="entry name" value="NAD(P)-binding Rossmann-fold domains"/>
    <property type="match status" value="1"/>
</dbReference>
<gene>
    <name evidence="9" type="ORF">DU000_00145</name>
</gene>
<organism evidence="9 10">
    <name type="scientific">Parvibium lacunae</name>
    <dbReference type="NCBI Taxonomy" id="1888893"/>
    <lineage>
        <taxon>Bacteria</taxon>
        <taxon>Pseudomonadati</taxon>
        <taxon>Pseudomonadota</taxon>
        <taxon>Betaproteobacteria</taxon>
        <taxon>Burkholderiales</taxon>
        <taxon>Alcaligenaceae</taxon>
        <taxon>Parvibium</taxon>
    </lineage>
</organism>
<keyword evidence="10" id="KW-1185">Reference proteome</keyword>